<gene>
    <name evidence="1" type="ORF">AZOBR_200078</name>
</gene>
<dbReference type="AlphaFoldDB" id="A0A9P1JTF7"/>
<dbReference type="KEGG" id="abs:AZOBR_200078"/>
<organism evidence="1 2">
    <name type="scientific">Azospirillum baldaniorum</name>
    <dbReference type="NCBI Taxonomy" id="1064539"/>
    <lineage>
        <taxon>Bacteria</taxon>
        <taxon>Pseudomonadati</taxon>
        <taxon>Pseudomonadota</taxon>
        <taxon>Alphaproteobacteria</taxon>
        <taxon>Rhodospirillales</taxon>
        <taxon>Azospirillaceae</taxon>
        <taxon>Azospirillum</taxon>
    </lineage>
</organism>
<keyword evidence="2" id="KW-1185">Reference proteome</keyword>
<dbReference type="EMBL" id="HE577327">
    <property type="protein sequence ID" value="CCC99373.1"/>
    <property type="molecule type" value="Genomic_DNA"/>
</dbReference>
<sequence length="99" mass="10927">MLNEAALSAALDACPGERVTLEYMLSRIVSKDFTVLPDSTVTICNITLDNGYSVRGESACVDPANFNREIGQHYAEKQAMDKLWPLFGFLLAEKRSRAA</sequence>
<reference evidence="1 2" key="1">
    <citation type="journal article" date="2011" name="PLoS Genet.">
        <title>Azospirillum genomes reveal transition of bacteria from aquatic to terrestrial environments.</title>
        <authorList>
            <person name="Wisniewski-Dye F."/>
            <person name="Borziak K."/>
            <person name="Khalsa-Moyers G."/>
            <person name="Alexandre G."/>
            <person name="Sukharnikov L.O."/>
            <person name="Wuichet K."/>
            <person name="Hurst G.B."/>
            <person name="McDonald W.H."/>
            <person name="Robertson J.S."/>
            <person name="Barbe V."/>
            <person name="Calteau A."/>
            <person name="Rouy Z."/>
            <person name="Mangenot S."/>
            <person name="Prigent-Combaret C."/>
            <person name="Normand P."/>
            <person name="Boyer M."/>
            <person name="Siguier P."/>
            <person name="Dessaux Y."/>
            <person name="Elmerich C."/>
            <person name="Condemine G."/>
            <person name="Krishnen G."/>
            <person name="Kennedy I."/>
            <person name="Paterson A.H."/>
            <person name="Gonzalez V."/>
            <person name="Mavingui P."/>
            <person name="Zhulin I.B."/>
        </authorList>
    </citation>
    <scope>NUCLEOTIDE SEQUENCE [LARGE SCALE GENOMIC DNA]</scope>
    <source>
        <strain evidence="1 2">Sp245</strain>
    </source>
</reference>
<name>A0A9P1JTF7_9PROT</name>
<dbReference type="Proteomes" id="UP000007319">
    <property type="component" value="Chromosome"/>
</dbReference>
<dbReference type="InterPro" id="IPR025915">
    <property type="entry name" value="Phage_gp49_66"/>
</dbReference>
<dbReference type="Pfam" id="PF13876">
    <property type="entry name" value="Phage_gp49_66"/>
    <property type="match status" value="1"/>
</dbReference>
<evidence type="ECO:0000313" key="1">
    <source>
        <dbReference type="EMBL" id="CCC99373.1"/>
    </source>
</evidence>
<evidence type="ECO:0000313" key="2">
    <source>
        <dbReference type="Proteomes" id="UP000007319"/>
    </source>
</evidence>
<accession>A0A9P1JTF7</accession>
<evidence type="ECO:0008006" key="3">
    <source>
        <dbReference type="Google" id="ProtNLM"/>
    </source>
</evidence>
<protein>
    <recommendedName>
        <fullName evidence="3">Phage protein</fullName>
    </recommendedName>
</protein>
<dbReference type="RefSeq" id="WP_014241546.1">
    <property type="nucleotide sequence ID" value="NC_016617.1"/>
</dbReference>
<proteinExistence type="predicted"/>